<reference evidence="1 2" key="1">
    <citation type="submission" date="2020-01" db="EMBL/GenBank/DDBJ databases">
        <title>Rhizobium genotypes associated with high levels of biological nitrogen fixation by grain legumes in a temperate-maritime cropping system.</title>
        <authorList>
            <person name="Maluk M."/>
            <person name="Francesc Ferrando Molina F."/>
            <person name="Lopez Del Egido L."/>
            <person name="Lafos M."/>
            <person name="Langarica-Fuentes A."/>
            <person name="Gebre Yohannes G."/>
            <person name="Young M.W."/>
            <person name="Martin P."/>
            <person name="Gantlett R."/>
            <person name="Kenicer G."/>
            <person name="Hawes C."/>
            <person name="Begg G.S."/>
            <person name="Quilliam R.S."/>
            <person name="Squire G.R."/>
            <person name="Poole P.S."/>
            <person name="Young P.W."/>
            <person name="Iannetta P.M."/>
            <person name="James E.K."/>
        </authorList>
    </citation>
    <scope>NUCLEOTIDE SEQUENCE [LARGE SCALE GENOMIC DNA]</scope>
    <source>
        <strain evidence="1 2">JHI944</strain>
    </source>
</reference>
<dbReference type="EMBL" id="WXXP01001080">
    <property type="protein sequence ID" value="NEK55979.1"/>
    <property type="molecule type" value="Genomic_DNA"/>
</dbReference>
<protein>
    <submittedName>
        <fullName evidence="1">Uncharacterized protein</fullName>
    </submittedName>
</protein>
<evidence type="ECO:0000313" key="2">
    <source>
        <dbReference type="Proteomes" id="UP000471409"/>
    </source>
</evidence>
<name>A0A6P0DSL2_RHILE</name>
<sequence length="103" mass="11728">MKPRFTYEWLKQQILRDGNVEVEAGMPLLDSGPIQRFVSQNDGPRGPLNEQPRGPLQVLIHQVRRRDGLSVAQFADKIKVDPAELASIETDSQFTPRPRTIHQ</sequence>
<organism evidence="1 2">
    <name type="scientific">Rhizobium leguminosarum</name>
    <dbReference type="NCBI Taxonomy" id="384"/>
    <lineage>
        <taxon>Bacteria</taxon>
        <taxon>Pseudomonadati</taxon>
        <taxon>Pseudomonadota</taxon>
        <taxon>Alphaproteobacteria</taxon>
        <taxon>Hyphomicrobiales</taxon>
        <taxon>Rhizobiaceae</taxon>
        <taxon>Rhizobium/Agrobacterium group</taxon>
        <taxon>Rhizobium</taxon>
    </lineage>
</organism>
<accession>A0A6P0DSL2</accession>
<dbReference type="RefSeq" id="WP_204347909.1">
    <property type="nucleotide sequence ID" value="NZ_WXXP01001080.1"/>
</dbReference>
<dbReference type="AlphaFoldDB" id="A0A6P0DSL2"/>
<dbReference type="Proteomes" id="UP000471409">
    <property type="component" value="Unassembled WGS sequence"/>
</dbReference>
<comment type="caution">
    <text evidence="1">The sequence shown here is derived from an EMBL/GenBank/DDBJ whole genome shotgun (WGS) entry which is preliminary data.</text>
</comment>
<proteinExistence type="predicted"/>
<evidence type="ECO:0000313" key="1">
    <source>
        <dbReference type="EMBL" id="NEK55979.1"/>
    </source>
</evidence>
<gene>
    <name evidence="1" type="ORF">GUK36_42890</name>
</gene>
<feature type="non-terminal residue" evidence="1">
    <location>
        <position position="103"/>
    </location>
</feature>